<reference evidence="3 4" key="1">
    <citation type="submission" date="2020-05" db="EMBL/GenBank/DDBJ databases">
        <title>Identification and distribution of gene clusters putatively required for synthesis of sphingolipid metabolism inhibitors in phylogenetically diverse species of the filamentous fungus Fusarium.</title>
        <authorList>
            <person name="Kim H.-S."/>
            <person name="Busman M."/>
            <person name="Brown D.W."/>
            <person name="Divon H."/>
            <person name="Uhlig S."/>
            <person name="Proctor R.H."/>
        </authorList>
    </citation>
    <scope>NUCLEOTIDE SEQUENCE [LARGE SCALE GENOMIC DNA]</scope>
    <source>
        <strain evidence="3 4">NRRL 36939</strain>
    </source>
</reference>
<dbReference type="PANTHER" id="PTHR37534">
    <property type="entry name" value="TRANSCRIPTIONAL ACTIVATOR PROTEIN UGA3"/>
    <property type="match status" value="1"/>
</dbReference>
<proteinExistence type="predicted"/>
<dbReference type="AlphaFoldDB" id="A0A8H5L0G5"/>
<dbReference type="EMBL" id="JAAOAS010000262">
    <property type="protein sequence ID" value="KAF5582733.1"/>
    <property type="molecule type" value="Genomic_DNA"/>
</dbReference>
<accession>A0A8H5L0G5</accession>
<dbReference type="Proteomes" id="UP000546213">
    <property type="component" value="Unassembled WGS sequence"/>
</dbReference>
<dbReference type="InterPro" id="IPR021858">
    <property type="entry name" value="Fun_TF"/>
</dbReference>
<dbReference type="PANTHER" id="PTHR37534:SF15">
    <property type="entry name" value="ZN(II)2CYS6 TRANSCRIPTION FACTOR (EUROFUNG)"/>
    <property type="match status" value="1"/>
</dbReference>
<evidence type="ECO:0000313" key="3">
    <source>
        <dbReference type="EMBL" id="KAF5582733.1"/>
    </source>
</evidence>
<evidence type="ECO:0000313" key="4">
    <source>
        <dbReference type="Proteomes" id="UP000546213"/>
    </source>
</evidence>
<dbReference type="GO" id="GO:0003700">
    <property type="term" value="F:DNA-binding transcription factor activity"/>
    <property type="evidence" value="ECO:0007669"/>
    <property type="project" value="TreeGrafter"/>
</dbReference>
<dbReference type="GO" id="GO:0000976">
    <property type="term" value="F:transcription cis-regulatory region binding"/>
    <property type="evidence" value="ECO:0007669"/>
    <property type="project" value="TreeGrafter"/>
</dbReference>
<dbReference type="GO" id="GO:0005634">
    <property type="term" value="C:nucleus"/>
    <property type="evidence" value="ECO:0007669"/>
    <property type="project" value="UniProtKB-SubCell"/>
</dbReference>
<dbReference type="GO" id="GO:0045944">
    <property type="term" value="P:positive regulation of transcription by RNA polymerase II"/>
    <property type="evidence" value="ECO:0007669"/>
    <property type="project" value="TreeGrafter"/>
</dbReference>
<gene>
    <name evidence="3" type="ORF">FPCIR_9369</name>
</gene>
<comment type="subcellular location">
    <subcellularLocation>
        <location evidence="1">Nucleus</location>
    </subcellularLocation>
</comment>
<name>A0A8H5L0G5_9HYPO</name>
<sequence length="380" mass="43194">MVIDPDDNPLSFPILEHVQRFPSLKHVLQSVGAAHLNYFAPEKLSVCLEERSTALRLLINDLSSPKDNLLPLFLSVFIIGLSTAWTNGPEFDFGQQHLQGARALVDMVIEQSTIDGTQPLYTNLIIGSYLYWDMATAFLVPFDQQTPLNTNDIYLTVLRMEHEYHPIGGYATGIFYLISNVGRYCRSVIETGIRDEPLESALEEEMMHWEPNRDNHELSTISDAFRSHGLLSLAGICYRRRKPEMDQHAILSAIINTTTEEDFAGWQSVEASFFDQDLEESIRDRALDVVSSLLSIPSSHPCTNLQAIPLFTAASELSNLDEDKRARVQQRFKELYSLNHLPANLAALQILPEIWERRDTGETTNWLEVMLEKKWNLMLG</sequence>
<organism evidence="3 4">
    <name type="scientific">Fusarium pseudocircinatum</name>
    <dbReference type="NCBI Taxonomy" id="56676"/>
    <lineage>
        <taxon>Eukaryota</taxon>
        <taxon>Fungi</taxon>
        <taxon>Dikarya</taxon>
        <taxon>Ascomycota</taxon>
        <taxon>Pezizomycotina</taxon>
        <taxon>Sordariomycetes</taxon>
        <taxon>Hypocreomycetidae</taxon>
        <taxon>Hypocreales</taxon>
        <taxon>Nectriaceae</taxon>
        <taxon>Fusarium</taxon>
        <taxon>Fusarium fujikuroi species complex</taxon>
    </lineage>
</organism>
<keyword evidence="2" id="KW-0539">Nucleus</keyword>
<protein>
    <submittedName>
        <fullName evidence="3">C6 zinc finger domain-containing protein</fullName>
    </submittedName>
</protein>
<dbReference type="OrthoDB" id="416217at2759"/>
<comment type="caution">
    <text evidence="3">The sequence shown here is derived from an EMBL/GenBank/DDBJ whole genome shotgun (WGS) entry which is preliminary data.</text>
</comment>
<evidence type="ECO:0000256" key="2">
    <source>
        <dbReference type="ARBA" id="ARBA00023242"/>
    </source>
</evidence>
<keyword evidence="4" id="KW-1185">Reference proteome</keyword>
<dbReference type="Pfam" id="PF11951">
    <property type="entry name" value="Fungal_trans_2"/>
    <property type="match status" value="1"/>
</dbReference>
<evidence type="ECO:0000256" key="1">
    <source>
        <dbReference type="ARBA" id="ARBA00004123"/>
    </source>
</evidence>